<reference evidence="14" key="1">
    <citation type="journal article" date="2019" name="Int. J. Syst. Evol. Microbiol.">
        <title>The Global Catalogue of Microorganisms (GCM) 10K type strain sequencing project: providing services to taxonomists for standard genome sequencing and annotation.</title>
        <authorList>
            <consortium name="The Broad Institute Genomics Platform"/>
            <consortium name="The Broad Institute Genome Sequencing Center for Infectious Disease"/>
            <person name="Wu L."/>
            <person name="Ma J."/>
        </authorList>
    </citation>
    <scope>NUCLEOTIDE SEQUENCE [LARGE SCALE GENOMIC DNA]</scope>
    <source>
        <strain evidence="14">KCTC 15012</strain>
    </source>
</reference>
<keyword evidence="4 10" id="KW-0808">Transferase</keyword>
<accession>A0ABW0YKA5</accession>
<evidence type="ECO:0000259" key="11">
    <source>
        <dbReference type="Pfam" id="PF01266"/>
    </source>
</evidence>
<dbReference type="SUPFAM" id="SSF54373">
    <property type="entry name" value="FAD-linked reductases, C-terminal domain"/>
    <property type="match status" value="1"/>
</dbReference>
<dbReference type="HAMAP" id="MF_01102">
    <property type="entry name" value="MnmC"/>
    <property type="match status" value="1"/>
</dbReference>
<evidence type="ECO:0000256" key="2">
    <source>
        <dbReference type="ARBA" id="ARBA00022603"/>
    </source>
</evidence>
<keyword evidence="5 10" id="KW-0949">S-adenosyl-L-methionine</keyword>
<feature type="domain" description="MnmC-like methyltransferase" evidence="12">
    <location>
        <begin position="123"/>
        <end position="249"/>
    </location>
</feature>
<dbReference type="Pfam" id="PF01266">
    <property type="entry name" value="DAO"/>
    <property type="match status" value="1"/>
</dbReference>
<feature type="region of interest" description="tRNA (mnm(5)s(2)U34)-methyltransferase" evidence="10">
    <location>
        <begin position="1"/>
        <end position="250"/>
    </location>
</feature>
<keyword evidence="14" id="KW-1185">Reference proteome</keyword>
<dbReference type="RefSeq" id="WP_197066156.1">
    <property type="nucleotide sequence ID" value="NZ_CDDF01000001.1"/>
</dbReference>
<comment type="caution">
    <text evidence="13">The sequence shown here is derived from an EMBL/GenBank/DDBJ whole genome shotgun (WGS) entry which is preliminary data.</text>
</comment>
<evidence type="ECO:0000256" key="7">
    <source>
        <dbReference type="ARBA" id="ARBA00022827"/>
    </source>
</evidence>
<evidence type="ECO:0000256" key="4">
    <source>
        <dbReference type="ARBA" id="ARBA00022679"/>
    </source>
</evidence>
<gene>
    <name evidence="10 13" type="primary">mnmC</name>
    <name evidence="13" type="ORF">ACFPVW_19170</name>
</gene>
<feature type="domain" description="FAD dependent oxidoreductase" evidence="11">
    <location>
        <begin position="272"/>
        <end position="646"/>
    </location>
</feature>
<evidence type="ECO:0000256" key="9">
    <source>
        <dbReference type="ARBA" id="ARBA00023268"/>
    </source>
</evidence>
<dbReference type="NCBIfam" id="TIGR03197">
    <property type="entry name" value="MnmC_Cterm"/>
    <property type="match status" value="1"/>
</dbReference>
<keyword evidence="3 10" id="KW-0285">Flavoprotein</keyword>
<evidence type="ECO:0000256" key="6">
    <source>
        <dbReference type="ARBA" id="ARBA00022694"/>
    </source>
</evidence>
<dbReference type="Gene3D" id="3.40.50.150">
    <property type="entry name" value="Vaccinia Virus protein VP39"/>
    <property type="match status" value="1"/>
</dbReference>
<dbReference type="NCBIfam" id="NF002481">
    <property type="entry name" value="PRK01747.1-2"/>
    <property type="match status" value="1"/>
</dbReference>
<dbReference type="InterPro" id="IPR047785">
    <property type="entry name" value="tRNA_MNMC2"/>
</dbReference>
<dbReference type="InterPro" id="IPR023032">
    <property type="entry name" value="tRNA_MAMT_biosynth_bifunc_MnmC"/>
</dbReference>
<organism evidence="13 14">
    <name type="scientific">Aeromonas eucrenophila</name>
    <dbReference type="NCBI Taxonomy" id="649"/>
    <lineage>
        <taxon>Bacteria</taxon>
        <taxon>Pseudomonadati</taxon>
        <taxon>Pseudomonadota</taxon>
        <taxon>Gammaproteobacteria</taxon>
        <taxon>Aeromonadales</taxon>
        <taxon>Aeromonadaceae</taxon>
        <taxon>Aeromonas</taxon>
    </lineage>
</organism>
<evidence type="ECO:0000259" key="12">
    <source>
        <dbReference type="Pfam" id="PF05430"/>
    </source>
</evidence>
<evidence type="ECO:0000256" key="1">
    <source>
        <dbReference type="ARBA" id="ARBA00022490"/>
    </source>
</evidence>
<dbReference type="InterPro" id="IPR029063">
    <property type="entry name" value="SAM-dependent_MTases_sf"/>
</dbReference>
<comment type="function">
    <text evidence="10">Catalyzes the last two steps in the biosynthesis of 5-methylaminomethyl-2-thiouridine (mnm(5)s(2)U) at the wobble position (U34) in tRNA. Catalyzes the FAD-dependent demodification of cmnm(5)s(2)U34 to nm(5)s(2)U34, followed by the transfer of a methyl group from S-adenosyl-L-methionine to nm(5)s(2)U34, to form mnm(5)s(2)U34.</text>
</comment>
<dbReference type="PANTHER" id="PTHR13847">
    <property type="entry name" value="SARCOSINE DEHYDROGENASE-RELATED"/>
    <property type="match status" value="1"/>
</dbReference>
<dbReference type="EMBL" id="JBHSPP010000017">
    <property type="protein sequence ID" value="MFC5708135.1"/>
    <property type="molecule type" value="Genomic_DNA"/>
</dbReference>
<evidence type="ECO:0000313" key="13">
    <source>
        <dbReference type="EMBL" id="MFC5708135.1"/>
    </source>
</evidence>
<dbReference type="NCBIfam" id="NF002484">
    <property type="entry name" value="PRK01747.1-5"/>
    <property type="match status" value="1"/>
</dbReference>
<keyword evidence="6 10" id="KW-0819">tRNA processing</keyword>
<protein>
    <recommendedName>
        <fullName evidence="10">tRNA 5-methylaminomethyl-2-thiouridine biosynthesis bifunctional protein MnmC</fullName>
        <shortName evidence="10">tRNA mnm(5)s(2)U biosynthesis bifunctional protein</shortName>
    </recommendedName>
    <domain>
        <recommendedName>
            <fullName evidence="10">tRNA (mnm(5)s(2)U34)-methyltransferase</fullName>
            <ecNumber evidence="10">2.1.1.61</ecNumber>
        </recommendedName>
    </domain>
    <domain>
        <recommendedName>
            <fullName evidence="10">FAD-dependent cmnm(5)s(2)U34 oxidoreductase</fullName>
            <ecNumber evidence="10">1.5.-.-</ecNumber>
        </recommendedName>
    </domain>
</protein>
<proteinExistence type="inferred from homology"/>
<comment type="similarity">
    <text evidence="10">In the C-terminal section; belongs to the DAO family.</text>
</comment>
<evidence type="ECO:0000313" key="14">
    <source>
        <dbReference type="Proteomes" id="UP001596132"/>
    </source>
</evidence>
<dbReference type="InterPro" id="IPR006076">
    <property type="entry name" value="FAD-dep_OxRdtase"/>
</dbReference>
<comment type="catalytic activity">
    <reaction evidence="10">
        <text>5-aminomethyl-2-thiouridine(34) in tRNA + S-adenosyl-L-methionine = 5-methylaminomethyl-2-thiouridine(34) in tRNA + S-adenosyl-L-homocysteine + H(+)</text>
        <dbReference type="Rhea" id="RHEA:19569"/>
        <dbReference type="Rhea" id="RHEA-COMP:10195"/>
        <dbReference type="Rhea" id="RHEA-COMP:10197"/>
        <dbReference type="ChEBI" id="CHEBI:15378"/>
        <dbReference type="ChEBI" id="CHEBI:57856"/>
        <dbReference type="ChEBI" id="CHEBI:59789"/>
        <dbReference type="ChEBI" id="CHEBI:74454"/>
        <dbReference type="ChEBI" id="CHEBI:74455"/>
        <dbReference type="EC" id="2.1.1.61"/>
    </reaction>
</comment>
<evidence type="ECO:0000256" key="8">
    <source>
        <dbReference type="ARBA" id="ARBA00023002"/>
    </source>
</evidence>
<name>A0ABW0YKA5_9GAMM</name>
<dbReference type="InterPro" id="IPR036188">
    <property type="entry name" value="FAD/NAD-bd_sf"/>
</dbReference>
<dbReference type="Proteomes" id="UP001596132">
    <property type="component" value="Unassembled WGS sequence"/>
</dbReference>
<keyword evidence="9 10" id="KW-0511">Multifunctional enzyme</keyword>
<dbReference type="Gene3D" id="3.50.50.60">
    <property type="entry name" value="FAD/NAD(P)-binding domain"/>
    <property type="match status" value="1"/>
</dbReference>
<evidence type="ECO:0000256" key="10">
    <source>
        <dbReference type="HAMAP-Rule" id="MF_01102"/>
    </source>
</evidence>
<comment type="cofactor">
    <cofactor evidence="10">
        <name>FAD</name>
        <dbReference type="ChEBI" id="CHEBI:57692"/>
    </cofactor>
</comment>
<evidence type="ECO:0000256" key="5">
    <source>
        <dbReference type="ARBA" id="ARBA00022691"/>
    </source>
</evidence>
<dbReference type="SUPFAM" id="SSF51905">
    <property type="entry name" value="FAD/NAD(P)-binding domain"/>
    <property type="match status" value="1"/>
</dbReference>
<keyword evidence="1 10" id="KW-0963">Cytoplasm</keyword>
<dbReference type="EC" id="2.1.1.61" evidence="10"/>
<dbReference type="Pfam" id="PF05430">
    <property type="entry name" value="Methyltransf_30"/>
    <property type="match status" value="1"/>
</dbReference>
<feature type="region of interest" description="FAD-dependent cmnm(5)s(2)U34 oxidoreductase" evidence="10">
    <location>
        <begin position="275"/>
        <end position="682"/>
    </location>
</feature>
<comment type="subcellular location">
    <subcellularLocation>
        <location evidence="10">Cytoplasm</location>
    </subcellularLocation>
</comment>
<dbReference type="EC" id="1.5.-.-" evidence="10"/>
<dbReference type="Gene3D" id="3.30.9.10">
    <property type="entry name" value="D-Amino Acid Oxidase, subunit A, domain 2"/>
    <property type="match status" value="1"/>
</dbReference>
<keyword evidence="8 10" id="KW-0560">Oxidoreductase</keyword>
<keyword evidence="2 10" id="KW-0489">Methyltransferase</keyword>
<sequence length="682" mass="73551">MTRAEGNVSQTSLHHARLDWNEAGTPVSSEFGDVYFSNDNGLSETRYVFLQQNRLPARFLHHDSDSFVIGETGFGTGLNFLATMAAFLEQAVDPARCARLHFISFEKYPLTRADLRKALDAWPELASLSQELVEQWPLPIEGCHRLQFAEGRVRLDLWFGDIKDTLPLVPQGPSGLVDAWYLDGFSPAKNPEMWTQDLFDGLARLARPSATISTFTCAGFVRRGLIAAGFGAKKVKGHGSKREMLAGMREDKQPEQSIAPWYARPAGLPGEVLIIGGGIASAMTALSLTERGRTVTLLCADDEPAAGASGNRQGALYPLLNGEHDALSRFYALAFGYARTRLLALAKRHSIAFGLGDESDGGSPGGVVQLGYDDKSAAKLAKMGQGPFPPTLMRPLDAAEVEQTSGLPCGHGGVSYPLGGWLCPADLTRAALAEAEATGLLRLEYGAEITAVHEHADGWQVESRDGRHWQAPTLVVAAGHQLPALLPFAELPLYPVRGQVSHVPTTERLSQLRTVLCYDGYLTPAHNGQHCIGASYGRNQSGTDYSAEEQAQNQSRLQACLPEETWPGEVDVSGGEARVGVRCASRDHLPVAGPVARLAKLEEQYARLQTQQADAAPLPLHPGLFVLGALGSRGLCSAPLCGELIASEICGDPLPLPTDLLEALHPARYWVRKLLKGKPLRG</sequence>
<dbReference type="NCBIfam" id="NF033855">
    <property type="entry name" value="tRNA_MNMC2"/>
    <property type="match status" value="1"/>
</dbReference>
<keyword evidence="7 10" id="KW-0274">FAD</keyword>
<comment type="similarity">
    <text evidence="10">In the N-terminal section; belongs to the methyltransferase superfamily. tRNA (mnm(5)s(2)U34)-methyltransferase family.</text>
</comment>
<evidence type="ECO:0000256" key="3">
    <source>
        <dbReference type="ARBA" id="ARBA00022630"/>
    </source>
</evidence>
<dbReference type="InterPro" id="IPR017610">
    <property type="entry name" value="tRNA_S-uridine_synth_MnmC_C"/>
</dbReference>
<dbReference type="InterPro" id="IPR008471">
    <property type="entry name" value="MnmC-like_methylTransf"/>
</dbReference>
<dbReference type="PANTHER" id="PTHR13847:SF283">
    <property type="entry name" value="TRNA 5-METHYLAMINOMETHYL-2-THIOURIDINE BIOSYNTHESIS BIFUNCTIONAL PROTEIN MNMC"/>
    <property type="match status" value="1"/>
</dbReference>